<dbReference type="PANTHER" id="PTHR15160">
    <property type="entry name" value="VON HIPPEL-LINDAU PROTEIN"/>
    <property type="match status" value="1"/>
</dbReference>
<dbReference type="InterPro" id="IPR003729">
    <property type="entry name" value="Bi_nuclease_dom"/>
</dbReference>
<evidence type="ECO:0000313" key="2">
    <source>
        <dbReference type="EMBL" id="CAI4033067.1"/>
    </source>
</evidence>
<evidence type="ECO:0000313" key="3">
    <source>
        <dbReference type="Proteomes" id="UP001179121"/>
    </source>
</evidence>
<dbReference type="KEGG" id="nti:DNFV4_03499"/>
<dbReference type="Proteomes" id="UP001179121">
    <property type="component" value="Chromosome"/>
</dbReference>
<name>A0AA86N1N0_9BACT</name>
<dbReference type="EMBL" id="OX365700">
    <property type="protein sequence ID" value="CAI4033067.1"/>
    <property type="molecule type" value="Genomic_DNA"/>
</dbReference>
<dbReference type="Pfam" id="PF02577">
    <property type="entry name" value="BFN_dom"/>
    <property type="match status" value="1"/>
</dbReference>
<dbReference type="PANTHER" id="PTHR15160:SF1">
    <property type="entry name" value="VON HIPPEL-LINDAU DISEASE TUMOR SUPPRESSOR"/>
    <property type="match status" value="1"/>
</dbReference>
<dbReference type="PROSITE" id="PS51658">
    <property type="entry name" value="BFN"/>
    <property type="match status" value="1"/>
</dbReference>
<dbReference type="RefSeq" id="WP_289269957.1">
    <property type="nucleotide sequence ID" value="NZ_OX365700.1"/>
</dbReference>
<feature type="domain" description="BFN" evidence="1">
    <location>
        <begin position="39"/>
        <end position="167"/>
    </location>
</feature>
<dbReference type="InterPro" id="IPR036104">
    <property type="entry name" value="BFN_sf"/>
</dbReference>
<evidence type="ECO:0000259" key="1">
    <source>
        <dbReference type="PROSITE" id="PS51658"/>
    </source>
</evidence>
<protein>
    <recommendedName>
        <fullName evidence="1">BFN domain-containing protein</fullName>
    </recommendedName>
</protein>
<dbReference type="Gene3D" id="3.10.690.10">
    <property type="entry name" value="Bifunctional nuclease domain"/>
    <property type="match status" value="1"/>
</dbReference>
<gene>
    <name evidence="2" type="ORF">DNFV4_03499</name>
</gene>
<keyword evidence="3" id="KW-1185">Reference proteome</keyword>
<sequence length="175" mass="18796">MNWPTVAIAGLLWSAVAVPVFMGMPDWQAVQAEESTDPARLVEIADVRVRVSEQGPVVLLLAEGRAIPIFVDATVAGSIHGALTGEKLPRPMSHDLMHNILQAFGGRVLRTVITLKGGTYYGALTVAVNGEEKVFDSRSSDSIALAVHFKAPILVGRDLLESAGKVLPEFKKQEL</sequence>
<organism evidence="2 3">
    <name type="scientific">Nitrospira tepida</name>
    <dbReference type="NCBI Taxonomy" id="2973512"/>
    <lineage>
        <taxon>Bacteria</taxon>
        <taxon>Pseudomonadati</taxon>
        <taxon>Nitrospirota</taxon>
        <taxon>Nitrospiria</taxon>
        <taxon>Nitrospirales</taxon>
        <taxon>Nitrospiraceae</taxon>
        <taxon>Nitrospira</taxon>
    </lineage>
</organism>
<accession>A0AA86N1N0</accession>
<dbReference type="AlphaFoldDB" id="A0AA86N1N0"/>
<dbReference type="SUPFAM" id="SSF103256">
    <property type="entry name" value="Hypothetical protein TM0160"/>
    <property type="match status" value="1"/>
</dbReference>
<reference evidence="2" key="1">
    <citation type="submission" date="2022-10" db="EMBL/GenBank/DDBJ databases">
        <authorList>
            <person name="Koch H."/>
        </authorList>
    </citation>
    <scope>NUCLEOTIDE SEQUENCE</scope>
    <source>
        <strain evidence="2">DNF</strain>
    </source>
</reference>
<dbReference type="GO" id="GO:0004518">
    <property type="term" value="F:nuclease activity"/>
    <property type="evidence" value="ECO:0007669"/>
    <property type="project" value="InterPro"/>
</dbReference>
<proteinExistence type="predicted"/>